<dbReference type="Pfam" id="PF23598">
    <property type="entry name" value="LRR_14"/>
    <property type="match status" value="1"/>
</dbReference>
<name>A0A1R3IXY3_9ROSI</name>
<feature type="domain" description="Disease resistance protein winged helix" evidence="6">
    <location>
        <begin position="440"/>
        <end position="513"/>
    </location>
</feature>
<dbReference type="GO" id="GO:0098542">
    <property type="term" value="P:defense response to other organism"/>
    <property type="evidence" value="ECO:0007669"/>
    <property type="project" value="TreeGrafter"/>
</dbReference>
<dbReference type="InterPro" id="IPR058922">
    <property type="entry name" value="WHD_DRP"/>
</dbReference>
<dbReference type="PANTHER" id="PTHR23155:SF1052">
    <property type="entry name" value="DISEASE RESISTANCE PROTEIN RPM1"/>
    <property type="match status" value="1"/>
</dbReference>
<dbReference type="Pfam" id="PF00931">
    <property type="entry name" value="NB-ARC"/>
    <property type="match status" value="1"/>
</dbReference>
<dbReference type="Proteomes" id="UP000187203">
    <property type="component" value="Unassembled WGS sequence"/>
</dbReference>
<dbReference type="Gene3D" id="3.40.50.300">
    <property type="entry name" value="P-loop containing nucleotide triphosphate hydrolases"/>
    <property type="match status" value="1"/>
</dbReference>
<reference evidence="9" key="1">
    <citation type="submission" date="2013-09" db="EMBL/GenBank/DDBJ databases">
        <title>Corchorus olitorius genome sequencing.</title>
        <authorList>
            <person name="Alam M."/>
            <person name="Haque M.S."/>
            <person name="Islam M.S."/>
            <person name="Emdad E.M."/>
            <person name="Islam M.M."/>
            <person name="Ahmed B."/>
            <person name="Halim A."/>
            <person name="Hossen Q.M.M."/>
            <person name="Hossain M.Z."/>
            <person name="Ahmed R."/>
            <person name="Khan M.M."/>
            <person name="Islam R."/>
            <person name="Rashid M.M."/>
            <person name="Khan S.A."/>
            <person name="Rahman M.S."/>
            <person name="Alam M."/>
            <person name="Yahiya A.S."/>
            <person name="Khan M.S."/>
            <person name="Azam M.S."/>
            <person name="Haque T."/>
            <person name="Lashkar M.Z.H."/>
            <person name="Akhand A.I."/>
            <person name="Morshed G."/>
            <person name="Roy S."/>
            <person name="Uddin K.S."/>
            <person name="Rabeya T."/>
            <person name="Hossain A.S."/>
            <person name="Chowdhury A."/>
            <person name="Snigdha A.R."/>
            <person name="Mortoza M.S."/>
            <person name="Matin S.A."/>
            <person name="Hoque S.M.E."/>
            <person name="Islam M.K."/>
            <person name="Roy D.K."/>
            <person name="Haider R."/>
            <person name="Moosa M.M."/>
            <person name="Elias S.M."/>
            <person name="Hasan A.M."/>
            <person name="Jahan S."/>
            <person name="Shafiuddin M."/>
            <person name="Mahmood N."/>
            <person name="Shommy N.S."/>
        </authorList>
    </citation>
    <scope>NUCLEOTIDE SEQUENCE [LARGE SCALE GENOMIC DNA]</scope>
    <source>
        <strain evidence="9">cv. O-4</strain>
    </source>
</reference>
<dbReference type="PANTHER" id="PTHR23155">
    <property type="entry name" value="DISEASE RESISTANCE PROTEIN RP"/>
    <property type="match status" value="1"/>
</dbReference>
<gene>
    <name evidence="8" type="ORF">COLO4_20656</name>
</gene>
<sequence>MAEVAVSLVLDRIYLLTQELKLLRDVHKDVEDIKIELEFISSFQRDADARAAKEDHDSEGLKTWVKHIREAAFRIEDVIIEYILHVGKHHQQHGFRAFLGKIDFCSVKSMRKRHEIAMEIQEVKTLVREMRERSAGYGFNTLASSSAAAESKTWHDPRMGLHFVENDVLLGIDSVKKELVSKLNHGESNQTCIVSLVGMGGVGKTTLAKKVFDEQITTGKFDCHAWITVSQSYKVEELLKTMIRLLHKSRKEPSPSDVNAMDGEELISKLREYLRDKRYLVVFDDVWKEDFWGDIEYALFANDKSSRIMLTTRNENVAVFCKRSSLVHVLELKPLPLELAQELLCKMAFQFDQDKQCPGELKELSFDFVKRCEGLPLAIVAIGGLLSTKGRDVGEWEKLHHGLKSQLESNIHLTRIKKILAFSYHDLPYHLKSCFLYLGMFPEDYVVNCARLVRLWIAEGFVKQQQHSAATLEETAREYLDELIHRNLVQADFVDFDGVVRKCRVHDLMHEVILSKSDELDLIQTSAENLKSLHHTARHLSIKNGSSNSLSRSTRSSKTHSVIFFEVNEFPKTLLKSIFSNFKHLKELDFEGAPLKYLPEELGNLLHLKYLSIRDTKVKRLPKSLAKLQNLETLDLKRSLVHELPIEINKLSNLQHFIAYSENYDTRKGVKIRGNVQSLNSLEKLYYVDMNAENSFSFINELGRLKRLRKLGITNLKSQGGNNTLCNAIEQMSHLESLHIITENEDELIQLQSMSSPPLLLYCLRLQGRLEKLPDWINPQLKCLVRIRLYWSQLSDLPLRTLGELPELLELCVYKGYNGAQLHFEDGYFPVLKVLMLEQLDRLNTLKIDEKALCLVETLLIGSCPRLEELPSDICNMKCLKLLEISEMSTEFARKMLPDVGQDHWKVQSIPEVYFYFVNKDEQYSTYKLGDSSLLEYLG</sequence>
<dbReference type="InterPro" id="IPR038005">
    <property type="entry name" value="RX-like_CC"/>
</dbReference>
<dbReference type="OrthoDB" id="995467at2759"/>
<dbReference type="Pfam" id="PF23559">
    <property type="entry name" value="WHD_DRP"/>
    <property type="match status" value="1"/>
</dbReference>
<dbReference type="Gene3D" id="1.20.5.4130">
    <property type="match status" value="1"/>
</dbReference>
<feature type="domain" description="Disease resistance R13L4/SHOC-2-like LRR" evidence="7">
    <location>
        <begin position="577"/>
        <end position="841"/>
    </location>
</feature>
<proteinExistence type="predicted"/>
<dbReference type="InterPro" id="IPR041118">
    <property type="entry name" value="Rx_N"/>
</dbReference>
<evidence type="ECO:0000259" key="4">
    <source>
        <dbReference type="Pfam" id="PF00931"/>
    </source>
</evidence>
<dbReference type="PRINTS" id="PR00364">
    <property type="entry name" value="DISEASERSIST"/>
</dbReference>
<dbReference type="FunFam" id="1.10.10.10:FF:000322">
    <property type="entry name" value="Probable disease resistance protein At1g63360"/>
    <property type="match status" value="1"/>
</dbReference>
<dbReference type="InterPro" id="IPR044974">
    <property type="entry name" value="Disease_R_plants"/>
</dbReference>
<dbReference type="CDD" id="cd14798">
    <property type="entry name" value="RX-CC_like"/>
    <property type="match status" value="1"/>
</dbReference>
<protein>
    <submittedName>
        <fullName evidence="8">Disease resistance protein</fullName>
    </submittedName>
</protein>
<comment type="caution">
    <text evidence="8">The sequence shown here is derived from an EMBL/GenBank/DDBJ whole genome shotgun (WGS) entry which is preliminary data.</text>
</comment>
<evidence type="ECO:0000256" key="2">
    <source>
        <dbReference type="ARBA" id="ARBA00022741"/>
    </source>
</evidence>
<evidence type="ECO:0000259" key="7">
    <source>
        <dbReference type="Pfam" id="PF23598"/>
    </source>
</evidence>
<dbReference type="STRING" id="93759.A0A1R3IXY3"/>
<dbReference type="GO" id="GO:0043531">
    <property type="term" value="F:ADP binding"/>
    <property type="evidence" value="ECO:0007669"/>
    <property type="project" value="InterPro"/>
</dbReference>
<dbReference type="InterPro" id="IPR027417">
    <property type="entry name" value="P-loop_NTPase"/>
</dbReference>
<evidence type="ECO:0000259" key="5">
    <source>
        <dbReference type="Pfam" id="PF18052"/>
    </source>
</evidence>
<evidence type="ECO:0000256" key="1">
    <source>
        <dbReference type="ARBA" id="ARBA00022737"/>
    </source>
</evidence>
<dbReference type="EMBL" id="AWUE01017328">
    <property type="protein sequence ID" value="OMO87436.1"/>
    <property type="molecule type" value="Genomic_DNA"/>
</dbReference>
<evidence type="ECO:0000313" key="8">
    <source>
        <dbReference type="EMBL" id="OMO87436.1"/>
    </source>
</evidence>
<evidence type="ECO:0000256" key="3">
    <source>
        <dbReference type="ARBA" id="ARBA00022821"/>
    </source>
</evidence>
<organism evidence="8 9">
    <name type="scientific">Corchorus olitorius</name>
    <dbReference type="NCBI Taxonomy" id="93759"/>
    <lineage>
        <taxon>Eukaryota</taxon>
        <taxon>Viridiplantae</taxon>
        <taxon>Streptophyta</taxon>
        <taxon>Embryophyta</taxon>
        <taxon>Tracheophyta</taxon>
        <taxon>Spermatophyta</taxon>
        <taxon>Magnoliopsida</taxon>
        <taxon>eudicotyledons</taxon>
        <taxon>Gunneridae</taxon>
        <taxon>Pentapetalae</taxon>
        <taxon>rosids</taxon>
        <taxon>malvids</taxon>
        <taxon>Malvales</taxon>
        <taxon>Malvaceae</taxon>
        <taxon>Grewioideae</taxon>
        <taxon>Apeibeae</taxon>
        <taxon>Corchorus</taxon>
    </lineage>
</organism>
<keyword evidence="3" id="KW-0611">Plant defense</keyword>
<dbReference type="InterPro" id="IPR032675">
    <property type="entry name" value="LRR_dom_sf"/>
</dbReference>
<keyword evidence="2" id="KW-0547">Nucleotide-binding</keyword>
<dbReference type="Gene3D" id="1.10.8.430">
    <property type="entry name" value="Helical domain of apoptotic protease-activating factors"/>
    <property type="match status" value="1"/>
</dbReference>
<dbReference type="FunFam" id="3.40.50.300:FF:001091">
    <property type="entry name" value="Probable disease resistance protein At1g61300"/>
    <property type="match status" value="1"/>
</dbReference>
<dbReference type="InterPro" id="IPR042197">
    <property type="entry name" value="Apaf_helical"/>
</dbReference>
<feature type="domain" description="Disease resistance N-terminal" evidence="5">
    <location>
        <begin position="6"/>
        <end position="96"/>
    </location>
</feature>
<evidence type="ECO:0000259" key="6">
    <source>
        <dbReference type="Pfam" id="PF23559"/>
    </source>
</evidence>
<dbReference type="InterPro" id="IPR036388">
    <property type="entry name" value="WH-like_DNA-bd_sf"/>
</dbReference>
<dbReference type="InterPro" id="IPR002182">
    <property type="entry name" value="NB-ARC"/>
</dbReference>
<evidence type="ECO:0000313" key="9">
    <source>
        <dbReference type="Proteomes" id="UP000187203"/>
    </source>
</evidence>
<dbReference type="Gene3D" id="3.80.10.10">
    <property type="entry name" value="Ribonuclease Inhibitor"/>
    <property type="match status" value="1"/>
</dbReference>
<dbReference type="Gene3D" id="1.10.10.10">
    <property type="entry name" value="Winged helix-like DNA-binding domain superfamily/Winged helix DNA-binding domain"/>
    <property type="match status" value="1"/>
</dbReference>
<dbReference type="SUPFAM" id="SSF52540">
    <property type="entry name" value="P-loop containing nucleoside triphosphate hydrolases"/>
    <property type="match status" value="1"/>
</dbReference>
<dbReference type="SUPFAM" id="SSF52058">
    <property type="entry name" value="L domain-like"/>
    <property type="match status" value="1"/>
</dbReference>
<feature type="domain" description="NB-ARC" evidence="4">
    <location>
        <begin position="175"/>
        <end position="351"/>
    </location>
</feature>
<dbReference type="AlphaFoldDB" id="A0A1R3IXY3"/>
<dbReference type="Pfam" id="PF18052">
    <property type="entry name" value="Rx_N"/>
    <property type="match status" value="1"/>
</dbReference>
<accession>A0A1R3IXY3</accession>
<dbReference type="InterPro" id="IPR055414">
    <property type="entry name" value="LRR_R13L4/SHOC2-like"/>
</dbReference>
<keyword evidence="1" id="KW-0677">Repeat</keyword>
<keyword evidence="9" id="KW-1185">Reference proteome</keyword>